<keyword evidence="2" id="KW-0238">DNA-binding</keyword>
<dbReference type="SUPFAM" id="SSF46785">
    <property type="entry name" value="Winged helix' DNA-binding domain"/>
    <property type="match status" value="1"/>
</dbReference>
<evidence type="ECO:0000256" key="3">
    <source>
        <dbReference type="ARBA" id="ARBA00023163"/>
    </source>
</evidence>
<keyword evidence="1" id="KW-0805">Transcription regulation</keyword>
<name>A0A6N2YJB0_ENTCA</name>
<evidence type="ECO:0000256" key="2">
    <source>
        <dbReference type="ARBA" id="ARBA00023125"/>
    </source>
</evidence>
<evidence type="ECO:0000256" key="1">
    <source>
        <dbReference type="ARBA" id="ARBA00023015"/>
    </source>
</evidence>
<dbReference type="InterPro" id="IPR002577">
    <property type="entry name" value="HTH_HxlR"/>
</dbReference>
<dbReference type="GO" id="GO:0003677">
    <property type="term" value="F:DNA binding"/>
    <property type="evidence" value="ECO:0007669"/>
    <property type="project" value="UniProtKB-KW"/>
</dbReference>
<dbReference type="PANTHER" id="PTHR33204">
    <property type="entry name" value="TRANSCRIPTIONAL REGULATOR, MARR FAMILY"/>
    <property type="match status" value="1"/>
</dbReference>
<proteinExistence type="predicted"/>
<protein>
    <submittedName>
        <fullName evidence="5">Putative HTH-type transcriptional regulator YtcD</fullName>
    </submittedName>
</protein>
<organism evidence="5">
    <name type="scientific">Enterococcus casseliflavus</name>
    <name type="common">Enterococcus flavescens</name>
    <dbReference type="NCBI Taxonomy" id="37734"/>
    <lineage>
        <taxon>Bacteria</taxon>
        <taxon>Bacillati</taxon>
        <taxon>Bacillota</taxon>
        <taxon>Bacilli</taxon>
        <taxon>Lactobacillales</taxon>
        <taxon>Enterococcaceae</taxon>
        <taxon>Enterococcus</taxon>
    </lineage>
</organism>
<sequence length="116" mass="13406">MQQTEKTELFVECPVASVQKVVRGKWSMVILSFLRHKTLRFGALSRKMPMVTQANLTKELRMLESYGLIHREVYPQVPPKVEYSLTEMGHKFMPVLDALETFASTYESENEKVVNP</sequence>
<reference evidence="5" key="1">
    <citation type="submission" date="2019-11" db="EMBL/GenBank/DDBJ databases">
        <authorList>
            <person name="Feng L."/>
        </authorList>
    </citation>
    <scope>NUCLEOTIDE SEQUENCE</scope>
    <source>
        <strain evidence="5">ECasseliflavusLFYP2</strain>
    </source>
</reference>
<dbReference type="AlphaFoldDB" id="A0A6N2YJB0"/>
<dbReference type="RefSeq" id="WP_416135794.1">
    <property type="nucleotide sequence ID" value="NZ_CACRTX010000002.1"/>
</dbReference>
<dbReference type="PANTHER" id="PTHR33204:SF29">
    <property type="entry name" value="TRANSCRIPTIONAL REGULATOR"/>
    <property type="match status" value="1"/>
</dbReference>
<dbReference type="PROSITE" id="PS51118">
    <property type="entry name" value="HTH_HXLR"/>
    <property type="match status" value="1"/>
</dbReference>
<dbReference type="Gene3D" id="1.10.10.10">
    <property type="entry name" value="Winged helix-like DNA-binding domain superfamily/Winged helix DNA-binding domain"/>
    <property type="match status" value="1"/>
</dbReference>
<dbReference type="EMBL" id="CACRTX010000002">
    <property type="protein sequence ID" value="VYT65836.1"/>
    <property type="molecule type" value="Genomic_DNA"/>
</dbReference>
<dbReference type="InterPro" id="IPR036390">
    <property type="entry name" value="WH_DNA-bd_sf"/>
</dbReference>
<keyword evidence="3" id="KW-0804">Transcription</keyword>
<feature type="domain" description="HTH hxlR-type" evidence="4">
    <location>
        <begin position="13"/>
        <end position="111"/>
    </location>
</feature>
<gene>
    <name evidence="5" type="primary">ytcD_1</name>
    <name evidence="5" type="ORF">ECLFYP2_01288</name>
</gene>
<evidence type="ECO:0000313" key="5">
    <source>
        <dbReference type="EMBL" id="VYT65836.1"/>
    </source>
</evidence>
<accession>A0A6N2YJB0</accession>
<dbReference type="Pfam" id="PF01638">
    <property type="entry name" value="HxlR"/>
    <property type="match status" value="1"/>
</dbReference>
<evidence type="ECO:0000259" key="4">
    <source>
        <dbReference type="PROSITE" id="PS51118"/>
    </source>
</evidence>
<dbReference type="InterPro" id="IPR036388">
    <property type="entry name" value="WH-like_DNA-bd_sf"/>
</dbReference>